<keyword evidence="8 10" id="KW-0131">Cell cycle</keyword>
<comment type="catalytic activity">
    <reaction evidence="10 11">
        <text>D-alanyl-D-alanine + UDP-N-acetyl-alpha-D-muramoyl-L-alanyl-gamma-D-glutamyl-meso-2,6-diaminopimelate + ATP = UDP-N-acetyl-alpha-D-muramoyl-L-alanyl-gamma-D-glutamyl-meso-2,6-diaminopimeloyl-D-alanyl-D-alanine + ADP + phosphate + H(+)</text>
        <dbReference type="Rhea" id="RHEA:28374"/>
        <dbReference type="ChEBI" id="CHEBI:15378"/>
        <dbReference type="ChEBI" id="CHEBI:30616"/>
        <dbReference type="ChEBI" id="CHEBI:43474"/>
        <dbReference type="ChEBI" id="CHEBI:57822"/>
        <dbReference type="ChEBI" id="CHEBI:61386"/>
        <dbReference type="ChEBI" id="CHEBI:83905"/>
        <dbReference type="ChEBI" id="CHEBI:456216"/>
        <dbReference type="EC" id="6.3.2.10"/>
    </reaction>
</comment>
<evidence type="ECO:0000313" key="16">
    <source>
        <dbReference type="Proteomes" id="UP001055247"/>
    </source>
</evidence>
<evidence type="ECO:0000256" key="9">
    <source>
        <dbReference type="ARBA" id="ARBA00023316"/>
    </source>
</evidence>
<evidence type="ECO:0000256" key="1">
    <source>
        <dbReference type="ARBA" id="ARBA00022490"/>
    </source>
</evidence>
<keyword evidence="16" id="KW-1185">Reference proteome</keyword>
<dbReference type="SUPFAM" id="SSF53623">
    <property type="entry name" value="MurD-like peptide ligases, catalytic domain"/>
    <property type="match status" value="1"/>
</dbReference>
<dbReference type="GO" id="GO:0005524">
    <property type="term" value="F:ATP binding"/>
    <property type="evidence" value="ECO:0007669"/>
    <property type="project" value="UniProtKB-UniRule"/>
</dbReference>
<dbReference type="InterPro" id="IPR051046">
    <property type="entry name" value="MurCDEF_CellWall_CoF430Synth"/>
</dbReference>
<dbReference type="InterPro" id="IPR000713">
    <property type="entry name" value="Mur_ligase_N"/>
</dbReference>
<protein>
    <recommendedName>
        <fullName evidence="10 11">UDP-N-acetylmuramoyl-tripeptide--D-alanyl-D-alanine ligase</fullName>
        <ecNumber evidence="10 11">6.3.2.10</ecNumber>
    </recommendedName>
    <alternativeName>
        <fullName evidence="10">D-alanyl-D-alanine-adding enzyme</fullName>
    </alternativeName>
</protein>
<evidence type="ECO:0000256" key="2">
    <source>
        <dbReference type="ARBA" id="ARBA00022598"/>
    </source>
</evidence>
<evidence type="ECO:0000256" key="4">
    <source>
        <dbReference type="ARBA" id="ARBA00022741"/>
    </source>
</evidence>
<dbReference type="NCBIfam" id="TIGR01143">
    <property type="entry name" value="murF"/>
    <property type="match status" value="1"/>
</dbReference>
<dbReference type="HAMAP" id="MF_02019">
    <property type="entry name" value="MurF"/>
    <property type="match status" value="1"/>
</dbReference>
<gene>
    <name evidence="10 15" type="primary">murF</name>
    <name evidence="15" type="ORF">BHAOGJBA_3851</name>
</gene>
<dbReference type="PANTHER" id="PTHR43024:SF1">
    <property type="entry name" value="UDP-N-ACETYLMURAMOYL-TRIPEPTIDE--D-ALANYL-D-ALANINE LIGASE"/>
    <property type="match status" value="1"/>
</dbReference>
<keyword evidence="3 10" id="KW-0132">Cell division</keyword>
<dbReference type="GO" id="GO:0051301">
    <property type="term" value="P:cell division"/>
    <property type="evidence" value="ECO:0007669"/>
    <property type="project" value="UniProtKB-KW"/>
</dbReference>
<evidence type="ECO:0000256" key="10">
    <source>
        <dbReference type="HAMAP-Rule" id="MF_02019"/>
    </source>
</evidence>
<feature type="domain" description="Mur ligase central" evidence="14">
    <location>
        <begin position="132"/>
        <end position="321"/>
    </location>
</feature>
<dbReference type="Gene3D" id="3.90.190.20">
    <property type="entry name" value="Mur ligase, C-terminal domain"/>
    <property type="match status" value="1"/>
</dbReference>
<dbReference type="SUPFAM" id="SSF63418">
    <property type="entry name" value="MurE/MurF N-terminal domain"/>
    <property type="match status" value="1"/>
</dbReference>
<dbReference type="GO" id="GO:0008360">
    <property type="term" value="P:regulation of cell shape"/>
    <property type="evidence" value="ECO:0007669"/>
    <property type="project" value="UniProtKB-KW"/>
</dbReference>
<keyword evidence="1 10" id="KW-0963">Cytoplasm</keyword>
<dbReference type="Pfam" id="PF02875">
    <property type="entry name" value="Mur_ligase_C"/>
    <property type="match status" value="1"/>
</dbReference>
<evidence type="ECO:0000256" key="5">
    <source>
        <dbReference type="ARBA" id="ARBA00022840"/>
    </source>
</evidence>
<keyword evidence="6 10" id="KW-0133">Cell shape</keyword>
<dbReference type="GO" id="GO:0071555">
    <property type="term" value="P:cell wall organization"/>
    <property type="evidence" value="ECO:0007669"/>
    <property type="project" value="UniProtKB-KW"/>
</dbReference>
<keyword evidence="9 10" id="KW-0961">Cell wall biogenesis/degradation</keyword>
<dbReference type="Proteomes" id="UP001055247">
    <property type="component" value="Unassembled WGS sequence"/>
</dbReference>
<keyword evidence="5 10" id="KW-0067">ATP-binding</keyword>
<comment type="caution">
    <text evidence="10">Lacks conserved residue(s) required for the propagation of feature annotation.</text>
</comment>
<dbReference type="InterPro" id="IPR013221">
    <property type="entry name" value="Mur_ligase_cen"/>
</dbReference>
<comment type="subcellular location">
    <subcellularLocation>
        <location evidence="10 11">Cytoplasm</location>
    </subcellularLocation>
</comment>
<sequence length="502" mass="52301">MKLVSIQARTGQRRGYEMTDLWTPQALEAATGGRLVGAARPIGGASIDTRTLQPGDLFFAIRGEARDGHDFVAAALERGAGAAVVGAARAEEFYQSGPVLAVPGEGPDPVLDAMRAIGRAARARTGAQVVAVTGSVGKTGTKEALRHVLAGQGPTHASVASYNNHWGVPLTLARMPAETRYGVFEIGMNHAHEILPLTAEVRPDVALITTVEPVHIEHFPSLAAIADAKGEIFSGLKPGGVAVINRDNPNFSRLLAHAQASPAGRVITFGEHEAADVRALRIVVRPDLSVVDAVVMGQPVTYQLGTAGRHTAMNSLGVLAVIHALGADLAEAALALARLSPPVGRGARTALHLPGGEAWLVDESYNANPASARAALATLAGIETGPRGRRIAVLGDMLELGPTSETQHRGLAEAVESHGIDLVFTAGTRMGHLFEALPIGRRGIAAGASDDLVEPLAKLLRPGDALMVKGSNSMRMGRIVEALKARYADAAAQRDSPRTATP</sequence>
<evidence type="ECO:0000313" key="15">
    <source>
        <dbReference type="EMBL" id="GJD90313.1"/>
    </source>
</evidence>
<dbReference type="Pfam" id="PF08245">
    <property type="entry name" value="Mur_ligase_M"/>
    <property type="match status" value="1"/>
</dbReference>
<dbReference type="InterPro" id="IPR036615">
    <property type="entry name" value="Mur_ligase_C_dom_sf"/>
</dbReference>
<dbReference type="InterPro" id="IPR004101">
    <property type="entry name" value="Mur_ligase_C"/>
</dbReference>
<feature type="domain" description="Mur ligase C-terminal" evidence="13">
    <location>
        <begin position="364"/>
        <end position="471"/>
    </location>
</feature>
<evidence type="ECO:0000256" key="11">
    <source>
        <dbReference type="RuleBase" id="RU004136"/>
    </source>
</evidence>
<comment type="function">
    <text evidence="10 11">Involved in cell wall formation. Catalyzes the final step in the synthesis of UDP-N-acetylmuramoyl-pentapeptide, the precursor of murein.</text>
</comment>
<dbReference type="GO" id="GO:0047480">
    <property type="term" value="F:UDP-N-acetylmuramoyl-tripeptide-D-alanyl-D-alanine ligase activity"/>
    <property type="evidence" value="ECO:0007669"/>
    <property type="project" value="UniProtKB-UniRule"/>
</dbReference>
<dbReference type="InterPro" id="IPR035911">
    <property type="entry name" value="MurE/MurF_N"/>
</dbReference>
<dbReference type="SUPFAM" id="SSF53244">
    <property type="entry name" value="MurD-like peptide ligases, peptide-binding domain"/>
    <property type="match status" value="1"/>
</dbReference>
<dbReference type="Gene3D" id="3.40.1390.10">
    <property type="entry name" value="MurE/MurF, N-terminal domain"/>
    <property type="match status" value="1"/>
</dbReference>
<dbReference type="NCBIfam" id="NF010693">
    <property type="entry name" value="PRK14093.1"/>
    <property type="match status" value="1"/>
</dbReference>
<dbReference type="GO" id="GO:0005737">
    <property type="term" value="C:cytoplasm"/>
    <property type="evidence" value="ECO:0007669"/>
    <property type="project" value="UniProtKB-SubCell"/>
</dbReference>
<proteinExistence type="inferred from homology"/>
<evidence type="ECO:0000256" key="6">
    <source>
        <dbReference type="ARBA" id="ARBA00022960"/>
    </source>
</evidence>
<dbReference type="EMBL" id="BPQO01000017">
    <property type="protein sequence ID" value="GJD90313.1"/>
    <property type="molecule type" value="Genomic_DNA"/>
</dbReference>
<dbReference type="AlphaFoldDB" id="A0AAV4ZQ97"/>
<accession>A0AAV4ZQ97</accession>
<evidence type="ECO:0000259" key="13">
    <source>
        <dbReference type="Pfam" id="PF02875"/>
    </source>
</evidence>
<dbReference type="InterPro" id="IPR036565">
    <property type="entry name" value="Mur-like_cat_sf"/>
</dbReference>
<dbReference type="GO" id="GO:0009252">
    <property type="term" value="P:peptidoglycan biosynthetic process"/>
    <property type="evidence" value="ECO:0007669"/>
    <property type="project" value="UniProtKB-UniRule"/>
</dbReference>
<dbReference type="Pfam" id="PF01225">
    <property type="entry name" value="Mur_ligase"/>
    <property type="match status" value="1"/>
</dbReference>
<reference evidence="15" key="2">
    <citation type="submission" date="2021-08" db="EMBL/GenBank/DDBJ databases">
        <authorList>
            <person name="Tani A."/>
            <person name="Ola A."/>
            <person name="Ogura Y."/>
            <person name="Katsura K."/>
            <person name="Hayashi T."/>
        </authorList>
    </citation>
    <scope>NUCLEOTIDE SEQUENCE</scope>
    <source>
        <strain evidence="15">DSM 16372</strain>
    </source>
</reference>
<comment type="similarity">
    <text evidence="10">Belongs to the MurCDEF family. MurF subfamily.</text>
</comment>
<dbReference type="Gene3D" id="3.40.1190.10">
    <property type="entry name" value="Mur-like, catalytic domain"/>
    <property type="match status" value="1"/>
</dbReference>
<evidence type="ECO:0000256" key="3">
    <source>
        <dbReference type="ARBA" id="ARBA00022618"/>
    </source>
</evidence>
<organism evidence="15 16">
    <name type="scientific">Methylobacterium hispanicum</name>
    <dbReference type="NCBI Taxonomy" id="270350"/>
    <lineage>
        <taxon>Bacteria</taxon>
        <taxon>Pseudomonadati</taxon>
        <taxon>Pseudomonadota</taxon>
        <taxon>Alphaproteobacteria</taxon>
        <taxon>Hyphomicrobiales</taxon>
        <taxon>Methylobacteriaceae</taxon>
        <taxon>Methylobacterium</taxon>
    </lineage>
</organism>
<reference evidence="15" key="1">
    <citation type="journal article" date="2016" name="Front. Microbiol.">
        <title>Genome Sequence of the Piezophilic, Mesophilic Sulfate-Reducing Bacterium Desulfovibrio indicus J2T.</title>
        <authorList>
            <person name="Cao J."/>
            <person name="Maignien L."/>
            <person name="Shao Z."/>
            <person name="Alain K."/>
            <person name="Jebbar M."/>
        </authorList>
    </citation>
    <scope>NUCLEOTIDE SEQUENCE</scope>
    <source>
        <strain evidence="15">DSM 16372</strain>
    </source>
</reference>
<comment type="caution">
    <text evidence="15">The sequence shown here is derived from an EMBL/GenBank/DDBJ whole genome shotgun (WGS) entry which is preliminary data.</text>
</comment>
<evidence type="ECO:0000256" key="7">
    <source>
        <dbReference type="ARBA" id="ARBA00022984"/>
    </source>
</evidence>
<comment type="pathway">
    <text evidence="10 11">Cell wall biogenesis; peptidoglycan biosynthesis.</text>
</comment>
<keyword evidence="7 10" id="KW-0573">Peptidoglycan synthesis</keyword>
<dbReference type="EC" id="6.3.2.10" evidence="10 11"/>
<name>A0AAV4ZQ97_9HYPH</name>
<feature type="domain" description="Mur ligase N-terminal catalytic" evidence="12">
    <location>
        <begin position="43"/>
        <end position="120"/>
    </location>
</feature>
<keyword evidence="2 10" id="KW-0436">Ligase</keyword>
<evidence type="ECO:0000259" key="12">
    <source>
        <dbReference type="Pfam" id="PF01225"/>
    </source>
</evidence>
<dbReference type="PANTHER" id="PTHR43024">
    <property type="entry name" value="UDP-N-ACETYLMURAMOYL-TRIPEPTIDE--D-ALANYL-D-ALANINE LIGASE"/>
    <property type="match status" value="1"/>
</dbReference>
<evidence type="ECO:0000259" key="14">
    <source>
        <dbReference type="Pfam" id="PF08245"/>
    </source>
</evidence>
<dbReference type="InterPro" id="IPR005863">
    <property type="entry name" value="UDP-N-AcMur_synth"/>
</dbReference>
<evidence type="ECO:0000256" key="8">
    <source>
        <dbReference type="ARBA" id="ARBA00023306"/>
    </source>
</evidence>
<keyword evidence="4 10" id="KW-0547">Nucleotide-binding</keyword>